<feature type="domain" description="STAS" evidence="3">
    <location>
        <begin position="279"/>
        <end position="379"/>
    </location>
</feature>
<dbReference type="EMBL" id="CP103416">
    <property type="protein sequence ID" value="UVW35657.1"/>
    <property type="molecule type" value="Genomic_DNA"/>
</dbReference>
<dbReference type="PROSITE" id="PS50801">
    <property type="entry name" value="STAS"/>
    <property type="match status" value="1"/>
</dbReference>
<evidence type="ECO:0000313" key="5">
    <source>
        <dbReference type="Proteomes" id="UP001059934"/>
    </source>
</evidence>
<keyword evidence="2" id="KW-0808">Transferase</keyword>
<accession>A0ABY5TPE4</accession>
<sequence length="379" mass="41759">MSIPDQGCSSAAPAINRTCWSLLGLPFDQVDRDQALEIIEQAIASKTKCFLSTPNLNFIVQAQEDEAFLESVIYSDLVVADGMPVIWMAKLLGIPLRSRVAGSSLFERLQNTQRNKPISVFFFGGQGNVAQRAADNLNRTSVGMVACGALNPGVGSVESMSSNEIIEQINTAHPDFLVVALGAKKGQQWIMHNREKLNASVISHLGAVVNFVGDTVQRAPLSWQKLGLEWVWRIVQEPLLWKRYFIDGLWFLRFIATHVLPLALYQKLLQGRADKNLFMEIVSDAEGGSVEMQLGGAATAVNGVVLKSGCRKILEQLEAIPRVSINCTDLDYIDSSALGTLMLLKANIVRRGGALGLFRISRRIRRLMRLHGVEGFLLE</sequence>
<protein>
    <submittedName>
        <fullName evidence="4">WecB/TagA/CpsF family glycosyltransferase</fullName>
    </submittedName>
</protein>
<dbReference type="NCBIfam" id="TIGR00696">
    <property type="entry name" value="wecG_tagA_cpsF"/>
    <property type="match status" value="1"/>
</dbReference>
<reference evidence="4" key="1">
    <citation type="submission" date="2022-08" db="EMBL/GenBank/DDBJ databases">
        <title>Catabolic pathway analysis in culturable SAR92 clade bacteria reveals their overlooked roles in DMSP degradation in coastal seas.</title>
        <authorList>
            <person name="He X."/>
            <person name="Zhang X."/>
            <person name="Zhang Y."/>
        </authorList>
    </citation>
    <scope>NUCLEOTIDE SEQUENCE</scope>
    <source>
        <strain evidence="4">H455</strain>
    </source>
</reference>
<dbReference type="SUPFAM" id="SSF52091">
    <property type="entry name" value="SpoIIaa-like"/>
    <property type="match status" value="1"/>
</dbReference>
<dbReference type="InterPro" id="IPR002645">
    <property type="entry name" value="STAS_dom"/>
</dbReference>
<dbReference type="InterPro" id="IPR036513">
    <property type="entry name" value="STAS_dom_sf"/>
</dbReference>
<dbReference type="PANTHER" id="PTHR34136:SF1">
    <property type="entry name" value="UDP-N-ACETYL-D-MANNOSAMINURONIC ACID TRANSFERASE"/>
    <property type="match status" value="1"/>
</dbReference>
<evidence type="ECO:0000259" key="3">
    <source>
        <dbReference type="PROSITE" id="PS50801"/>
    </source>
</evidence>
<dbReference type="PANTHER" id="PTHR34136">
    <property type="match status" value="1"/>
</dbReference>
<keyword evidence="1" id="KW-0328">Glycosyltransferase</keyword>
<dbReference type="CDD" id="cd06533">
    <property type="entry name" value="Glyco_transf_WecG_TagA"/>
    <property type="match status" value="1"/>
</dbReference>
<dbReference type="Gene3D" id="3.30.750.24">
    <property type="entry name" value="STAS domain"/>
    <property type="match status" value="1"/>
</dbReference>
<proteinExistence type="predicted"/>
<evidence type="ECO:0000256" key="1">
    <source>
        <dbReference type="ARBA" id="ARBA00022676"/>
    </source>
</evidence>
<keyword evidence="5" id="KW-1185">Reference proteome</keyword>
<dbReference type="Pfam" id="PF03808">
    <property type="entry name" value="Glyco_tran_WecG"/>
    <property type="match status" value="1"/>
</dbReference>
<dbReference type="InterPro" id="IPR004629">
    <property type="entry name" value="WecG_TagA_CpsF"/>
</dbReference>
<evidence type="ECO:0000256" key="2">
    <source>
        <dbReference type="ARBA" id="ARBA00022679"/>
    </source>
</evidence>
<dbReference type="CDD" id="cd07043">
    <property type="entry name" value="STAS_anti-anti-sigma_factors"/>
    <property type="match status" value="1"/>
</dbReference>
<organism evidence="4 5">
    <name type="scientific">SAR92 clade bacterium H455</name>
    <dbReference type="NCBI Taxonomy" id="2974818"/>
    <lineage>
        <taxon>Bacteria</taxon>
        <taxon>Pseudomonadati</taxon>
        <taxon>Pseudomonadota</taxon>
        <taxon>Gammaproteobacteria</taxon>
        <taxon>Cellvibrionales</taxon>
        <taxon>Porticoccaceae</taxon>
        <taxon>SAR92 clade</taxon>
    </lineage>
</organism>
<dbReference type="Pfam" id="PF01740">
    <property type="entry name" value="STAS"/>
    <property type="match status" value="1"/>
</dbReference>
<name>A0ABY5TPE4_9GAMM</name>
<evidence type="ECO:0000313" key="4">
    <source>
        <dbReference type="EMBL" id="UVW35657.1"/>
    </source>
</evidence>
<gene>
    <name evidence="4" type="ORF">NYF23_03360</name>
</gene>
<dbReference type="Proteomes" id="UP001059934">
    <property type="component" value="Chromosome"/>
</dbReference>